<feature type="domain" description="OmpR/PhoB-type" evidence="7">
    <location>
        <begin position="125"/>
        <end position="220"/>
    </location>
</feature>
<dbReference type="SMART" id="SM00448">
    <property type="entry name" value="REC"/>
    <property type="match status" value="1"/>
</dbReference>
<feature type="DNA-binding region" description="OmpR/PhoB-type" evidence="5">
    <location>
        <begin position="125"/>
        <end position="220"/>
    </location>
</feature>
<dbReference type="CDD" id="cd00383">
    <property type="entry name" value="trans_reg_C"/>
    <property type="match status" value="1"/>
</dbReference>
<organism evidence="8 9">
    <name type="scientific">Tessaracoccus antarcticus</name>
    <dbReference type="NCBI Taxonomy" id="2479848"/>
    <lineage>
        <taxon>Bacteria</taxon>
        <taxon>Bacillati</taxon>
        <taxon>Actinomycetota</taxon>
        <taxon>Actinomycetes</taxon>
        <taxon>Propionibacteriales</taxon>
        <taxon>Propionibacteriaceae</taxon>
        <taxon>Tessaracoccus</taxon>
    </lineage>
</organism>
<evidence type="ECO:0000256" key="2">
    <source>
        <dbReference type="ARBA" id="ARBA00023125"/>
    </source>
</evidence>
<dbReference type="OrthoDB" id="3197131at2"/>
<dbReference type="PROSITE" id="PS50110">
    <property type="entry name" value="RESPONSE_REGULATORY"/>
    <property type="match status" value="1"/>
</dbReference>
<dbReference type="Pfam" id="PF00486">
    <property type="entry name" value="Trans_reg_C"/>
    <property type="match status" value="1"/>
</dbReference>
<dbReference type="RefSeq" id="WP_121902803.1">
    <property type="nucleotide sequence ID" value="NZ_REFW01000008.1"/>
</dbReference>
<proteinExistence type="predicted"/>
<evidence type="ECO:0000313" key="8">
    <source>
        <dbReference type="EMBL" id="RMB57061.1"/>
    </source>
</evidence>
<dbReference type="GO" id="GO:0005829">
    <property type="term" value="C:cytosol"/>
    <property type="evidence" value="ECO:0007669"/>
    <property type="project" value="TreeGrafter"/>
</dbReference>
<dbReference type="GO" id="GO:0000156">
    <property type="term" value="F:phosphorelay response regulator activity"/>
    <property type="evidence" value="ECO:0007669"/>
    <property type="project" value="TreeGrafter"/>
</dbReference>
<evidence type="ECO:0000313" key="9">
    <source>
        <dbReference type="Proteomes" id="UP000275256"/>
    </source>
</evidence>
<dbReference type="Gene3D" id="1.10.10.10">
    <property type="entry name" value="Winged helix-like DNA-binding domain superfamily/Winged helix DNA-binding domain"/>
    <property type="match status" value="1"/>
</dbReference>
<evidence type="ECO:0000256" key="5">
    <source>
        <dbReference type="PROSITE-ProRule" id="PRU01091"/>
    </source>
</evidence>
<sequence>MRILLVEDDLMVGAALVGRLEDDAYAVDWVRRAQPGLESMLTHAYDVVLLDLGLPGLDGAGFLAKLRGRGDDTPVLVVTARSEVESRITGLDLGADDYLVKPFEADELMARIRAVLRRRGADHMDAVLSNGQVSLDVASHRAWLADGEEVALSRREFAVIRALMTRPGIILSREELEHRVYGWGNEVESNAIDYLIHRVRAKLGADAVRNVRGVGWTVTREDRKP</sequence>
<dbReference type="SMART" id="SM00862">
    <property type="entry name" value="Trans_reg_C"/>
    <property type="match status" value="1"/>
</dbReference>
<dbReference type="PANTHER" id="PTHR48111">
    <property type="entry name" value="REGULATOR OF RPOS"/>
    <property type="match status" value="1"/>
</dbReference>
<keyword evidence="3" id="KW-0804">Transcription</keyword>
<keyword evidence="2 5" id="KW-0238">DNA-binding</keyword>
<dbReference type="GO" id="GO:0000976">
    <property type="term" value="F:transcription cis-regulatory region binding"/>
    <property type="evidence" value="ECO:0007669"/>
    <property type="project" value="TreeGrafter"/>
</dbReference>
<evidence type="ECO:0000256" key="3">
    <source>
        <dbReference type="ARBA" id="ARBA00023163"/>
    </source>
</evidence>
<keyword evidence="4" id="KW-0597">Phosphoprotein</keyword>
<dbReference type="GO" id="GO:0006355">
    <property type="term" value="P:regulation of DNA-templated transcription"/>
    <property type="evidence" value="ECO:0007669"/>
    <property type="project" value="InterPro"/>
</dbReference>
<evidence type="ECO:0000259" key="6">
    <source>
        <dbReference type="PROSITE" id="PS50110"/>
    </source>
</evidence>
<dbReference type="AlphaFoldDB" id="A0A3M0FWL2"/>
<comment type="caution">
    <text evidence="8">The sequence shown here is derived from an EMBL/GenBank/DDBJ whole genome shotgun (WGS) entry which is preliminary data.</text>
</comment>
<keyword evidence="9" id="KW-1185">Reference proteome</keyword>
<name>A0A3M0FWL2_9ACTN</name>
<dbReference type="Pfam" id="PF00072">
    <property type="entry name" value="Response_reg"/>
    <property type="match status" value="1"/>
</dbReference>
<dbReference type="InterPro" id="IPR016032">
    <property type="entry name" value="Sig_transdc_resp-reg_C-effctor"/>
</dbReference>
<dbReference type="InterPro" id="IPR039420">
    <property type="entry name" value="WalR-like"/>
</dbReference>
<evidence type="ECO:0000259" key="7">
    <source>
        <dbReference type="PROSITE" id="PS51755"/>
    </source>
</evidence>
<dbReference type="EMBL" id="REFW01000008">
    <property type="protein sequence ID" value="RMB57061.1"/>
    <property type="molecule type" value="Genomic_DNA"/>
</dbReference>
<gene>
    <name evidence="8" type="ORF">EAX62_16315</name>
</gene>
<dbReference type="Gene3D" id="6.10.250.690">
    <property type="match status" value="1"/>
</dbReference>
<dbReference type="InterPro" id="IPR036388">
    <property type="entry name" value="WH-like_DNA-bd_sf"/>
</dbReference>
<dbReference type="Proteomes" id="UP000275256">
    <property type="component" value="Unassembled WGS sequence"/>
</dbReference>
<dbReference type="PROSITE" id="PS51755">
    <property type="entry name" value="OMPR_PHOB"/>
    <property type="match status" value="1"/>
</dbReference>
<dbReference type="Gene3D" id="3.40.50.2300">
    <property type="match status" value="1"/>
</dbReference>
<feature type="modified residue" description="4-aspartylphosphate" evidence="4">
    <location>
        <position position="51"/>
    </location>
</feature>
<dbReference type="GO" id="GO:0032993">
    <property type="term" value="C:protein-DNA complex"/>
    <property type="evidence" value="ECO:0007669"/>
    <property type="project" value="TreeGrafter"/>
</dbReference>
<protein>
    <submittedName>
        <fullName evidence="8">DNA-binding response regulator</fullName>
    </submittedName>
</protein>
<feature type="domain" description="Response regulatory" evidence="6">
    <location>
        <begin position="2"/>
        <end position="116"/>
    </location>
</feature>
<accession>A0A3M0FWL2</accession>
<reference evidence="8 9" key="1">
    <citation type="submission" date="2018-10" db="EMBL/GenBank/DDBJ databases">
        <title>Tessaracoccus antarcticuss sp. nov., isolated from sediment.</title>
        <authorList>
            <person name="Zhou L.Y."/>
            <person name="Du Z.J."/>
        </authorList>
    </citation>
    <scope>NUCLEOTIDE SEQUENCE [LARGE SCALE GENOMIC DNA]</scope>
    <source>
        <strain evidence="8 9">JDX10</strain>
    </source>
</reference>
<evidence type="ECO:0000256" key="1">
    <source>
        <dbReference type="ARBA" id="ARBA00023015"/>
    </source>
</evidence>
<dbReference type="SUPFAM" id="SSF46894">
    <property type="entry name" value="C-terminal effector domain of the bipartite response regulators"/>
    <property type="match status" value="1"/>
</dbReference>
<dbReference type="InterPro" id="IPR001867">
    <property type="entry name" value="OmpR/PhoB-type_DNA-bd"/>
</dbReference>
<evidence type="ECO:0000256" key="4">
    <source>
        <dbReference type="PROSITE-ProRule" id="PRU00169"/>
    </source>
</evidence>
<dbReference type="SUPFAM" id="SSF52172">
    <property type="entry name" value="CheY-like"/>
    <property type="match status" value="1"/>
</dbReference>
<keyword evidence="1" id="KW-0805">Transcription regulation</keyword>
<dbReference type="InterPro" id="IPR011006">
    <property type="entry name" value="CheY-like_superfamily"/>
</dbReference>
<dbReference type="PANTHER" id="PTHR48111:SF67">
    <property type="entry name" value="TRANSCRIPTIONAL REGULATORY PROTEIN TCTD"/>
    <property type="match status" value="1"/>
</dbReference>
<dbReference type="InterPro" id="IPR001789">
    <property type="entry name" value="Sig_transdc_resp-reg_receiver"/>
</dbReference>